<sequence length="35" mass="3969">MPWHLLIPFVAAKTKRKNVQAGNENKAARAFYEAP</sequence>
<organism evidence="1 2">
    <name type="scientific">Candidozyma auris</name>
    <name type="common">Yeast</name>
    <name type="synonym">Candida auris</name>
    <dbReference type="NCBI Taxonomy" id="498019"/>
    <lineage>
        <taxon>Eukaryota</taxon>
        <taxon>Fungi</taxon>
        <taxon>Dikarya</taxon>
        <taxon>Ascomycota</taxon>
        <taxon>Saccharomycotina</taxon>
        <taxon>Pichiomycetes</taxon>
        <taxon>Metschnikowiaceae</taxon>
        <taxon>Candidozyma</taxon>
    </lineage>
</organism>
<dbReference type="EMBL" id="LGST01000029">
    <property type="protein sequence ID" value="KND98947.1"/>
    <property type="molecule type" value="Genomic_DNA"/>
</dbReference>
<comment type="caution">
    <text evidence="1">The sequence shown here is derived from an EMBL/GenBank/DDBJ whole genome shotgun (WGS) entry which is preliminary data.</text>
</comment>
<dbReference type="AlphaFoldDB" id="A0A0L0NXL2"/>
<dbReference type="Proteomes" id="UP000037122">
    <property type="component" value="Unassembled WGS sequence"/>
</dbReference>
<accession>A0A0L0NXL2</accession>
<reference evidence="2" key="1">
    <citation type="journal article" date="2015" name="BMC Genomics">
        <title>Draft genome of a commonly misdiagnosed multidrug resistant pathogen Candida auris.</title>
        <authorList>
            <person name="Chatterjee S."/>
            <person name="Alampalli S.V."/>
            <person name="Nageshan R.K."/>
            <person name="Chettiar S.T."/>
            <person name="Joshi S."/>
            <person name="Tatu U.S."/>
        </authorList>
    </citation>
    <scope>NUCLEOTIDE SEQUENCE [LARGE SCALE GENOMIC DNA]</scope>
    <source>
        <strain evidence="2">6684</strain>
    </source>
</reference>
<protein>
    <submittedName>
        <fullName evidence="1">Uncharacterized protein</fullName>
    </submittedName>
</protein>
<name>A0A0L0NXL2_CANAR</name>
<evidence type="ECO:0000313" key="2">
    <source>
        <dbReference type="Proteomes" id="UP000037122"/>
    </source>
</evidence>
<gene>
    <name evidence="1" type="ORF">QG37_04293</name>
</gene>
<evidence type="ECO:0000313" key="1">
    <source>
        <dbReference type="EMBL" id="KND98947.1"/>
    </source>
</evidence>
<proteinExistence type="predicted"/>